<evidence type="ECO:0000313" key="3">
    <source>
        <dbReference type="Proteomes" id="UP000654257"/>
    </source>
</evidence>
<sequence length="398" mass="42986">MSPRTVLVSGASVAGPTLAYWLERSGVSTTVIERFPELRSGGQSVDLRGAGRTVVQRMGIEDAVRAAGTGETGLQFVDSRGKIKAQFGSDTMDGEGPTAELEILRGDLGKILYDHTRDRTEYVFGDSITGIDDDGDRVRVSFEHSADRDFDIVVLAEGLRSRTRSMVFGDDVSIRDLGMYTSYFTIPRVESDTQWAQWSNAPGSRSVLLRPDNVGTTRATLSFMTDPKGYETLTVDDQKDVLRRTFSDAPFAARALAGLTDTPDFYFESLGQVTMSTWSKGRVVLLGDAGYCASPISGMGTSLATVGAYVLAGEIASHDDHRDAFTAYESIMRPYVDQAQKLASGAPRVANPKTKLGVATMNAVLGLASRIKITSLFGKFASPPSDKIDLPNYAVPIT</sequence>
<dbReference type="InterPro" id="IPR036188">
    <property type="entry name" value="FAD/NAD-bd_sf"/>
</dbReference>
<dbReference type="PANTHER" id="PTHR46865">
    <property type="entry name" value="OXIDOREDUCTASE-RELATED"/>
    <property type="match status" value="1"/>
</dbReference>
<dbReference type="PRINTS" id="PR00420">
    <property type="entry name" value="RNGMNOXGNASE"/>
</dbReference>
<organism evidence="2 3">
    <name type="scientific">Rhodococcoides trifolii</name>
    <dbReference type="NCBI Taxonomy" id="908250"/>
    <lineage>
        <taxon>Bacteria</taxon>
        <taxon>Bacillati</taxon>
        <taxon>Actinomycetota</taxon>
        <taxon>Actinomycetes</taxon>
        <taxon>Mycobacteriales</taxon>
        <taxon>Nocardiaceae</taxon>
        <taxon>Rhodococcoides</taxon>
    </lineage>
</organism>
<evidence type="ECO:0000313" key="2">
    <source>
        <dbReference type="EMBL" id="GGF98374.1"/>
    </source>
</evidence>
<evidence type="ECO:0000259" key="1">
    <source>
        <dbReference type="Pfam" id="PF01494"/>
    </source>
</evidence>
<dbReference type="InterPro" id="IPR002938">
    <property type="entry name" value="FAD-bd"/>
</dbReference>
<proteinExistence type="predicted"/>
<dbReference type="Gene3D" id="3.30.9.10">
    <property type="entry name" value="D-Amino Acid Oxidase, subunit A, domain 2"/>
    <property type="match status" value="1"/>
</dbReference>
<dbReference type="InterPro" id="IPR051704">
    <property type="entry name" value="FAD_aromatic-hydroxylase"/>
</dbReference>
<comment type="caution">
    <text evidence="2">The sequence shown here is derived from an EMBL/GenBank/DDBJ whole genome shotgun (WGS) entry which is preliminary data.</text>
</comment>
<dbReference type="GO" id="GO:0071949">
    <property type="term" value="F:FAD binding"/>
    <property type="evidence" value="ECO:0007669"/>
    <property type="project" value="InterPro"/>
</dbReference>
<reference evidence="2" key="1">
    <citation type="journal article" date="2014" name="Int. J. Syst. Evol. Microbiol.">
        <title>Complete genome sequence of Corynebacterium casei LMG S-19264T (=DSM 44701T), isolated from a smear-ripened cheese.</title>
        <authorList>
            <consortium name="US DOE Joint Genome Institute (JGI-PGF)"/>
            <person name="Walter F."/>
            <person name="Albersmeier A."/>
            <person name="Kalinowski J."/>
            <person name="Ruckert C."/>
        </authorList>
    </citation>
    <scope>NUCLEOTIDE SEQUENCE</scope>
    <source>
        <strain evidence="2">CCM 7905</strain>
    </source>
</reference>
<feature type="domain" description="FAD-binding" evidence="1">
    <location>
        <begin position="5"/>
        <end position="336"/>
    </location>
</feature>
<dbReference type="SUPFAM" id="SSF51905">
    <property type="entry name" value="FAD/NAD(P)-binding domain"/>
    <property type="match status" value="1"/>
</dbReference>
<dbReference type="GO" id="GO:0004497">
    <property type="term" value="F:monooxygenase activity"/>
    <property type="evidence" value="ECO:0007669"/>
    <property type="project" value="UniProtKB-KW"/>
</dbReference>
<dbReference type="AlphaFoldDB" id="A0A917FQW7"/>
<keyword evidence="2" id="KW-0560">Oxidoreductase</keyword>
<dbReference type="Gene3D" id="3.50.50.60">
    <property type="entry name" value="FAD/NAD(P)-binding domain"/>
    <property type="match status" value="1"/>
</dbReference>
<keyword evidence="2" id="KW-0503">Monooxygenase</keyword>
<dbReference type="EMBL" id="BMCU01000001">
    <property type="protein sequence ID" value="GGF98374.1"/>
    <property type="molecule type" value="Genomic_DNA"/>
</dbReference>
<gene>
    <name evidence="2" type="ORF">GCM10007304_10480</name>
</gene>
<dbReference type="PANTHER" id="PTHR46865:SF2">
    <property type="entry name" value="MONOOXYGENASE"/>
    <property type="match status" value="1"/>
</dbReference>
<protein>
    <submittedName>
        <fullName evidence="2">FAD-binding monooxygenase</fullName>
    </submittedName>
</protein>
<dbReference type="Pfam" id="PF01494">
    <property type="entry name" value="FAD_binding_3"/>
    <property type="match status" value="1"/>
</dbReference>
<name>A0A917FQW7_9NOCA</name>
<keyword evidence="3" id="KW-1185">Reference proteome</keyword>
<dbReference type="RefSeq" id="WP_188543587.1">
    <property type="nucleotide sequence ID" value="NZ_BMCU01000001.1"/>
</dbReference>
<accession>A0A917FQW7</accession>
<dbReference type="Proteomes" id="UP000654257">
    <property type="component" value="Unassembled WGS sequence"/>
</dbReference>
<reference evidence="2" key="2">
    <citation type="submission" date="2020-09" db="EMBL/GenBank/DDBJ databases">
        <authorList>
            <person name="Sun Q."/>
            <person name="Sedlacek I."/>
        </authorList>
    </citation>
    <scope>NUCLEOTIDE SEQUENCE</scope>
    <source>
        <strain evidence="2">CCM 7905</strain>
    </source>
</reference>